<name>A0A2T3N886_9GAMM</name>
<dbReference type="EMBL" id="PYMB01000016">
    <property type="protein sequence ID" value="PSW09224.1"/>
    <property type="molecule type" value="Genomic_DNA"/>
</dbReference>
<comment type="caution">
    <text evidence="1">The sequence shown here is derived from an EMBL/GenBank/DDBJ whole genome shotgun (WGS) entry which is preliminary data.</text>
</comment>
<evidence type="ECO:0000313" key="2">
    <source>
        <dbReference type="Proteomes" id="UP000241346"/>
    </source>
</evidence>
<organism evidence="1 2">
    <name type="scientific">Photobacterium rosenbergii</name>
    <dbReference type="NCBI Taxonomy" id="294936"/>
    <lineage>
        <taxon>Bacteria</taxon>
        <taxon>Pseudomonadati</taxon>
        <taxon>Pseudomonadota</taxon>
        <taxon>Gammaproteobacteria</taxon>
        <taxon>Vibrionales</taxon>
        <taxon>Vibrionaceae</taxon>
        <taxon>Photobacterium</taxon>
    </lineage>
</organism>
<dbReference type="AlphaFoldDB" id="A0A2T3N886"/>
<sequence>MAFLISKKESWLRVFYYRMNKTTELTAILNKRLQRLAANALKPSDESTTKAKNSYDITV</sequence>
<protein>
    <submittedName>
        <fullName evidence="1">Uncharacterized protein</fullName>
    </submittedName>
</protein>
<reference evidence="1 2" key="1">
    <citation type="submission" date="2018-03" db="EMBL/GenBank/DDBJ databases">
        <title>Whole genome sequencing of Histamine producing bacteria.</title>
        <authorList>
            <person name="Butler K."/>
        </authorList>
    </citation>
    <scope>NUCLEOTIDE SEQUENCE [LARGE SCALE GENOMIC DNA]</scope>
    <source>
        <strain evidence="1 2">DSM 19138</strain>
    </source>
</reference>
<dbReference type="Proteomes" id="UP000241346">
    <property type="component" value="Unassembled WGS sequence"/>
</dbReference>
<accession>A0A2T3N886</accession>
<proteinExistence type="predicted"/>
<evidence type="ECO:0000313" key="1">
    <source>
        <dbReference type="EMBL" id="PSW09224.1"/>
    </source>
</evidence>
<gene>
    <name evidence="1" type="ORF">C9J01_21610</name>
</gene>